<reference evidence="1 2" key="1">
    <citation type="submission" date="2018-06" db="EMBL/GenBank/DDBJ databases">
        <title>Genomic Encyclopedia of Archaeal and Bacterial Type Strains, Phase II (KMG-II): from individual species to whole genera.</title>
        <authorList>
            <person name="Goeker M."/>
        </authorList>
    </citation>
    <scope>NUCLEOTIDE SEQUENCE [LARGE SCALE GENOMIC DNA]</scope>
    <source>
        <strain evidence="1 2">DSM 25663</strain>
    </source>
</reference>
<organism evidence="1 2">
    <name type="scientific">Flavobacterium aciduliphilum</name>
    <dbReference type="NCBI Taxonomy" id="1101402"/>
    <lineage>
        <taxon>Bacteria</taxon>
        <taxon>Pseudomonadati</taxon>
        <taxon>Bacteroidota</taxon>
        <taxon>Flavobacteriia</taxon>
        <taxon>Flavobacteriales</taxon>
        <taxon>Flavobacteriaceae</taxon>
        <taxon>Flavobacterium</taxon>
    </lineage>
</organism>
<keyword evidence="2" id="KW-1185">Reference proteome</keyword>
<dbReference type="Proteomes" id="UP000248840">
    <property type="component" value="Unassembled WGS sequence"/>
</dbReference>
<dbReference type="OrthoDB" id="770928at2"/>
<evidence type="ECO:0000313" key="2">
    <source>
        <dbReference type="Proteomes" id="UP000248840"/>
    </source>
</evidence>
<dbReference type="EMBL" id="QLSZ01000003">
    <property type="protein sequence ID" value="RAR73795.1"/>
    <property type="molecule type" value="Genomic_DNA"/>
</dbReference>
<name>A0A328YLT6_9FLAO</name>
<sequence>MDVRIIIRLDHLIINEMTGSPKQLASKLGITERSVYNYISFMKKEMNAPIKYDYQIQSYIYYDDWEFKLSNSK</sequence>
<dbReference type="RefSeq" id="WP_112112597.1">
    <property type="nucleotide sequence ID" value="NZ_QLSZ01000003.1"/>
</dbReference>
<evidence type="ECO:0000313" key="1">
    <source>
        <dbReference type="EMBL" id="RAR73795.1"/>
    </source>
</evidence>
<comment type="caution">
    <text evidence="1">The sequence shown here is derived from an EMBL/GenBank/DDBJ whole genome shotgun (WGS) entry which is preliminary data.</text>
</comment>
<gene>
    <name evidence="1" type="ORF">CLV55_103114</name>
</gene>
<dbReference type="AlphaFoldDB" id="A0A328YLT6"/>
<proteinExistence type="predicted"/>
<accession>A0A328YLT6</accession>
<protein>
    <submittedName>
        <fullName evidence="1">HTH domain-containing protein</fullName>
    </submittedName>
</protein>